<dbReference type="Proteomes" id="UP001157133">
    <property type="component" value="Unassembled WGS sequence"/>
</dbReference>
<dbReference type="RefSeq" id="WP_284208416.1">
    <property type="nucleotide sequence ID" value="NZ_BSSU01000012.1"/>
</dbReference>
<dbReference type="InterPro" id="IPR052340">
    <property type="entry name" value="RNase_Y/CdgJ"/>
</dbReference>
<dbReference type="SUPFAM" id="SSF109604">
    <property type="entry name" value="HD-domain/PDEase-like"/>
    <property type="match status" value="1"/>
</dbReference>
<dbReference type="InterPro" id="IPR013976">
    <property type="entry name" value="HDOD"/>
</dbReference>
<accession>A0ABQ6H4I8</accession>
<evidence type="ECO:0000313" key="2">
    <source>
        <dbReference type="EMBL" id="GLX83022.1"/>
    </source>
</evidence>
<comment type="caution">
    <text evidence="2">The sequence shown here is derived from an EMBL/GenBank/DDBJ whole genome shotgun (WGS) entry which is preliminary data.</text>
</comment>
<reference evidence="2 3" key="1">
    <citation type="submission" date="2023-03" db="EMBL/GenBank/DDBJ databases">
        <title>Draft genome sequence of Thalassotalea eurytherma JCM 18482T.</title>
        <authorList>
            <person name="Sawabe T."/>
        </authorList>
    </citation>
    <scope>NUCLEOTIDE SEQUENCE [LARGE SCALE GENOMIC DNA]</scope>
    <source>
        <strain evidence="2 3">JCM 18482</strain>
    </source>
</reference>
<organism evidence="2 3">
    <name type="scientific">Thalassotalea eurytherma</name>
    <dbReference type="NCBI Taxonomy" id="1144278"/>
    <lineage>
        <taxon>Bacteria</taxon>
        <taxon>Pseudomonadati</taxon>
        <taxon>Pseudomonadota</taxon>
        <taxon>Gammaproteobacteria</taxon>
        <taxon>Alteromonadales</taxon>
        <taxon>Colwelliaceae</taxon>
        <taxon>Thalassotalea</taxon>
    </lineage>
</organism>
<dbReference type="Gene3D" id="1.10.3210.10">
    <property type="entry name" value="Hypothetical protein af1432"/>
    <property type="match status" value="1"/>
</dbReference>
<dbReference type="Pfam" id="PF08668">
    <property type="entry name" value="HDOD"/>
    <property type="match status" value="1"/>
</dbReference>
<dbReference type="PANTHER" id="PTHR33525:SF4">
    <property type="entry name" value="CYCLIC DI-GMP PHOSPHODIESTERASE CDGJ"/>
    <property type="match status" value="1"/>
</dbReference>
<sequence length="381" mass="43299">MKIFEQNELVTAIYNRALSLCISSEFAKQSLGEHVFVDYQGSEQANRRRELLAVEAQANKNKIIEEYGKNHFKQQVMEDLYAKVRSGFNEEFDNKELLFSSTLNIQMATADILELLSLKAASIKRITPLVNSLPWLGDELVNLVNKPQYRKNSDVKVTNPNLALSYIGLDNLKLVAPTFILKHWLPPTTQPFGLMKRKLWSHSLSIGIASKTLAKSYGLDEYHAFCAGMLINIGNIAVTRCFLRTYNDIHQQALREAYENKDKKLHNTLVELETAPEFLLDQLTNRSFGISADIVELMNFERLRITDAIFDIAHTPKISQMNELARIVLKAVGYVAFRMLAKESLIDNDESKLMLSASGLTTQDISLLRKSDIDHLKLNFN</sequence>
<dbReference type="PANTHER" id="PTHR33525">
    <property type="match status" value="1"/>
</dbReference>
<name>A0ABQ6H4I8_9GAMM</name>
<feature type="domain" description="HDOD" evidence="1">
    <location>
        <begin position="102"/>
        <end position="304"/>
    </location>
</feature>
<dbReference type="EMBL" id="BSSU01000012">
    <property type="protein sequence ID" value="GLX83022.1"/>
    <property type="molecule type" value="Genomic_DNA"/>
</dbReference>
<evidence type="ECO:0000313" key="3">
    <source>
        <dbReference type="Proteomes" id="UP001157133"/>
    </source>
</evidence>
<evidence type="ECO:0000259" key="1">
    <source>
        <dbReference type="PROSITE" id="PS51833"/>
    </source>
</evidence>
<gene>
    <name evidence="2" type="ORF">theurythT_24740</name>
</gene>
<proteinExistence type="predicted"/>
<keyword evidence="3" id="KW-1185">Reference proteome</keyword>
<protein>
    <recommendedName>
        <fullName evidence="1">HDOD domain-containing protein</fullName>
    </recommendedName>
</protein>
<dbReference type="PROSITE" id="PS51833">
    <property type="entry name" value="HDOD"/>
    <property type="match status" value="1"/>
</dbReference>